<proteinExistence type="predicted"/>
<reference evidence="1" key="1">
    <citation type="journal article" date="2020" name="Cell">
        <title>Large-Scale Comparative Analyses of Tick Genomes Elucidate Their Genetic Diversity and Vector Capacities.</title>
        <authorList>
            <consortium name="Tick Genome and Microbiome Consortium (TIGMIC)"/>
            <person name="Jia N."/>
            <person name="Wang J."/>
            <person name="Shi W."/>
            <person name="Du L."/>
            <person name="Sun Y."/>
            <person name="Zhan W."/>
            <person name="Jiang J.F."/>
            <person name="Wang Q."/>
            <person name="Zhang B."/>
            <person name="Ji P."/>
            <person name="Bell-Sakyi L."/>
            <person name="Cui X.M."/>
            <person name="Yuan T.T."/>
            <person name="Jiang B.G."/>
            <person name="Yang W.F."/>
            <person name="Lam T.T."/>
            <person name="Chang Q.C."/>
            <person name="Ding S.J."/>
            <person name="Wang X.J."/>
            <person name="Zhu J.G."/>
            <person name="Ruan X.D."/>
            <person name="Zhao L."/>
            <person name="Wei J.T."/>
            <person name="Ye R.Z."/>
            <person name="Que T.C."/>
            <person name="Du C.H."/>
            <person name="Zhou Y.H."/>
            <person name="Cheng J.X."/>
            <person name="Dai P.F."/>
            <person name="Guo W.B."/>
            <person name="Han X.H."/>
            <person name="Huang E.J."/>
            <person name="Li L.F."/>
            <person name="Wei W."/>
            <person name="Gao Y.C."/>
            <person name="Liu J.Z."/>
            <person name="Shao H.Z."/>
            <person name="Wang X."/>
            <person name="Wang C.C."/>
            <person name="Yang T.C."/>
            <person name="Huo Q.B."/>
            <person name="Li W."/>
            <person name="Chen H.Y."/>
            <person name="Chen S.E."/>
            <person name="Zhou L.G."/>
            <person name="Ni X.B."/>
            <person name="Tian J.H."/>
            <person name="Sheng Y."/>
            <person name="Liu T."/>
            <person name="Pan Y.S."/>
            <person name="Xia L.Y."/>
            <person name="Li J."/>
            <person name="Zhao F."/>
            <person name="Cao W.C."/>
        </authorList>
    </citation>
    <scope>NUCLEOTIDE SEQUENCE</scope>
    <source>
        <strain evidence="1">Rmic-2018</strain>
    </source>
</reference>
<reference evidence="1" key="2">
    <citation type="submission" date="2021-09" db="EMBL/GenBank/DDBJ databases">
        <authorList>
            <person name="Jia N."/>
            <person name="Wang J."/>
            <person name="Shi W."/>
            <person name="Du L."/>
            <person name="Sun Y."/>
            <person name="Zhan W."/>
            <person name="Jiang J."/>
            <person name="Wang Q."/>
            <person name="Zhang B."/>
            <person name="Ji P."/>
            <person name="Sakyi L.B."/>
            <person name="Cui X."/>
            <person name="Yuan T."/>
            <person name="Jiang B."/>
            <person name="Yang W."/>
            <person name="Lam T.T.-Y."/>
            <person name="Chang Q."/>
            <person name="Ding S."/>
            <person name="Wang X."/>
            <person name="Zhu J."/>
            <person name="Ruan X."/>
            <person name="Zhao L."/>
            <person name="Wei J."/>
            <person name="Que T."/>
            <person name="Du C."/>
            <person name="Cheng J."/>
            <person name="Dai P."/>
            <person name="Han X."/>
            <person name="Huang E."/>
            <person name="Gao Y."/>
            <person name="Liu J."/>
            <person name="Shao H."/>
            <person name="Ye R."/>
            <person name="Li L."/>
            <person name="Wei W."/>
            <person name="Wang X."/>
            <person name="Wang C."/>
            <person name="Huo Q."/>
            <person name="Li W."/>
            <person name="Guo W."/>
            <person name="Chen H."/>
            <person name="Chen S."/>
            <person name="Zhou L."/>
            <person name="Zhou L."/>
            <person name="Ni X."/>
            <person name="Tian J."/>
            <person name="Zhou Y."/>
            <person name="Sheng Y."/>
            <person name="Liu T."/>
            <person name="Pan Y."/>
            <person name="Xia L."/>
            <person name="Li J."/>
            <person name="Zhao F."/>
            <person name="Cao W."/>
        </authorList>
    </citation>
    <scope>NUCLEOTIDE SEQUENCE</scope>
    <source>
        <strain evidence="1">Rmic-2018</strain>
        <tissue evidence="1">Larvae</tissue>
    </source>
</reference>
<protein>
    <submittedName>
        <fullName evidence="1">Uncharacterized protein</fullName>
    </submittedName>
</protein>
<dbReference type="EMBL" id="JABSTU010000010">
    <property type="protein sequence ID" value="KAH8018299.1"/>
    <property type="molecule type" value="Genomic_DNA"/>
</dbReference>
<keyword evidence="2" id="KW-1185">Reference proteome</keyword>
<comment type="caution">
    <text evidence="1">The sequence shown here is derived from an EMBL/GenBank/DDBJ whole genome shotgun (WGS) entry which is preliminary data.</text>
</comment>
<evidence type="ECO:0000313" key="2">
    <source>
        <dbReference type="Proteomes" id="UP000821866"/>
    </source>
</evidence>
<organism evidence="1 2">
    <name type="scientific">Rhipicephalus microplus</name>
    <name type="common">Cattle tick</name>
    <name type="synonym">Boophilus microplus</name>
    <dbReference type="NCBI Taxonomy" id="6941"/>
    <lineage>
        <taxon>Eukaryota</taxon>
        <taxon>Metazoa</taxon>
        <taxon>Ecdysozoa</taxon>
        <taxon>Arthropoda</taxon>
        <taxon>Chelicerata</taxon>
        <taxon>Arachnida</taxon>
        <taxon>Acari</taxon>
        <taxon>Parasitiformes</taxon>
        <taxon>Ixodida</taxon>
        <taxon>Ixodoidea</taxon>
        <taxon>Ixodidae</taxon>
        <taxon>Rhipicephalinae</taxon>
        <taxon>Rhipicephalus</taxon>
        <taxon>Boophilus</taxon>
    </lineage>
</organism>
<accession>A0A9J6D878</accession>
<gene>
    <name evidence="1" type="ORF">HPB51_001855</name>
</gene>
<name>A0A9J6D878_RHIMP</name>
<dbReference type="AlphaFoldDB" id="A0A9J6D878"/>
<dbReference type="Proteomes" id="UP000821866">
    <property type="component" value="Chromosome 8"/>
</dbReference>
<sequence>MSFALFLSSEPHARKRQRTDHLARPNGRVFWTRPDRAAVDDSARWWGWRAGEATAPTLGGDTSSSRDSFKKWRLQLASSDTERGGWRLSGPSPKLITGVDAALTDELSPASIIDSAFSRQTELLRCLCWGRWRAVLASCLVSPRPSLSRVCMNPYMHPALSSLRPG</sequence>
<evidence type="ECO:0000313" key="1">
    <source>
        <dbReference type="EMBL" id="KAH8018299.1"/>
    </source>
</evidence>